<keyword evidence="4" id="KW-0677">Repeat</keyword>
<dbReference type="GO" id="GO:0016020">
    <property type="term" value="C:membrane"/>
    <property type="evidence" value="ECO:0007669"/>
    <property type="project" value="UniProtKB-SubCell"/>
</dbReference>
<dbReference type="GO" id="GO:0005247">
    <property type="term" value="F:voltage-gated chloride channel activity"/>
    <property type="evidence" value="ECO:0007669"/>
    <property type="project" value="TreeGrafter"/>
</dbReference>
<dbReference type="InterPro" id="IPR046342">
    <property type="entry name" value="CBS_dom_sf"/>
</dbReference>
<dbReference type="PANTHER" id="PTHR45720:SF10">
    <property type="entry name" value="CHLORIDE CHANNEL PROTEIN 2"/>
    <property type="match status" value="1"/>
</dbReference>
<dbReference type="PANTHER" id="PTHR45720">
    <property type="entry name" value="CHLORIDE CHANNEL PROTEIN 2"/>
    <property type="match status" value="1"/>
</dbReference>
<dbReference type="AlphaFoldDB" id="A0AAD5LH31"/>
<keyword evidence="3 10" id="KW-0812">Transmembrane</keyword>
<keyword evidence="6" id="KW-0406">Ion transport</keyword>
<keyword evidence="8" id="KW-0868">Chloride</keyword>
<dbReference type="Gene3D" id="1.10.3080.10">
    <property type="entry name" value="Clc chloride channel"/>
    <property type="match status" value="1"/>
</dbReference>
<dbReference type="InterPro" id="IPR050970">
    <property type="entry name" value="Cl_channel_volt-gated"/>
</dbReference>
<evidence type="ECO:0000313" key="12">
    <source>
        <dbReference type="Proteomes" id="UP001209570"/>
    </source>
</evidence>
<keyword evidence="7 10" id="KW-0472">Membrane</keyword>
<dbReference type="PRINTS" id="PR00762">
    <property type="entry name" value="CLCHANNEL"/>
</dbReference>
<dbReference type="SUPFAM" id="SSF81340">
    <property type="entry name" value="Clc chloride channel"/>
    <property type="match status" value="1"/>
</dbReference>
<evidence type="ECO:0000256" key="10">
    <source>
        <dbReference type="SAM" id="Phobius"/>
    </source>
</evidence>
<dbReference type="InterPro" id="IPR014743">
    <property type="entry name" value="Cl-channel_core"/>
</dbReference>
<keyword evidence="12" id="KW-1185">Reference proteome</keyword>
<evidence type="ECO:0000256" key="2">
    <source>
        <dbReference type="ARBA" id="ARBA00022448"/>
    </source>
</evidence>
<organism evidence="11 12">
    <name type="scientific">Pythium insidiosum</name>
    <name type="common">Pythiosis disease agent</name>
    <dbReference type="NCBI Taxonomy" id="114742"/>
    <lineage>
        <taxon>Eukaryota</taxon>
        <taxon>Sar</taxon>
        <taxon>Stramenopiles</taxon>
        <taxon>Oomycota</taxon>
        <taxon>Peronosporomycetes</taxon>
        <taxon>Pythiales</taxon>
        <taxon>Pythiaceae</taxon>
        <taxon>Pythium</taxon>
    </lineage>
</organism>
<feature type="transmembrane region" description="Helical" evidence="10">
    <location>
        <begin position="346"/>
        <end position="370"/>
    </location>
</feature>
<protein>
    <recommendedName>
        <fullName evidence="13">Chloride channel protein</fullName>
    </recommendedName>
</protein>
<evidence type="ECO:0008006" key="13">
    <source>
        <dbReference type="Google" id="ProtNLM"/>
    </source>
</evidence>
<evidence type="ECO:0000256" key="9">
    <source>
        <dbReference type="SAM" id="MobiDB-lite"/>
    </source>
</evidence>
<comment type="subcellular location">
    <subcellularLocation>
        <location evidence="1">Membrane</location>
        <topology evidence="1">Multi-pass membrane protein</topology>
    </subcellularLocation>
</comment>
<dbReference type="Gene3D" id="3.10.580.10">
    <property type="entry name" value="CBS-domain"/>
    <property type="match status" value="1"/>
</dbReference>
<reference evidence="11" key="1">
    <citation type="submission" date="2021-12" db="EMBL/GenBank/DDBJ databases">
        <title>Prjna785345.</title>
        <authorList>
            <person name="Rujirawat T."/>
            <person name="Krajaejun T."/>
        </authorList>
    </citation>
    <scope>NUCLEOTIDE SEQUENCE</scope>
    <source>
        <strain evidence="11">Pi057C3</strain>
    </source>
</reference>
<evidence type="ECO:0000256" key="1">
    <source>
        <dbReference type="ARBA" id="ARBA00004141"/>
    </source>
</evidence>
<feature type="transmembrane region" description="Helical" evidence="10">
    <location>
        <begin position="207"/>
        <end position="226"/>
    </location>
</feature>
<evidence type="ECO:0000256" key="4">
    <source>
        <dbReference type="ARBA" id="ARBA00022737"/>
    </source>
</evidence>
<keyword evidence="5 10" id="KW-1133">Transmembrane helix</keyword>
<feature type="transmembrane region" description="Helical" evidence="10">
    <location>
        <begin position="153"/>
        <end position="173"/>
    </location>
</feature>
<feature type="transmembrane region" description="Helical" evidence="10">
    <location>
        <begin position="534"/>
        <end position="554"/>
    </location>
</feature>
<feature type="transmembrane region" description="Helical" evidence="10">
    <location>
        <begin position="468"/>
        <end position="485"/>
    </location>
</feature>
<feature type="transmembrane region" description="Helical" evidence="10">
    <location>
        <begin position="296"/>
        <end position="317"/>
    </location>
</feature>
<name>A0AAD5LH31_PYTIN</name>
<feature type="transmembrane region" description="Helical" evidence="10">
    <location>
        <begin position="443"/>
        <end position="461"/>
    </location>
</feature>
<dbReference type="EMBL" id="JAKCXM010000224">
    <property type="protein sequence ID" value="KAJ0398223.1"/>
    <property type="molecule type" value="Genomic_DNA"/>
</dbReference>
<evidence type="ECO:0000256" key="6">
    <source>
        <dbReference type="ARBA" id="ARBA00023065"/>
    </source>
</evidence>
<feature type="transmembrane region" description="Helical" evidence="10">
    <location>
        <begin position="505"/>
        <end position="527"/>
    </location>
</feature>
<evidence type="ECO:0000313" key="11">
    <source>
        <dbReference type="EMBL" id="KAJ0398223.1"/>
    </source>
</evidence>
<feature type="compositionally biased region" description="Basic and acidic residues" evidence="9">
    <location>
        <begin position="19"/>
        <end position="38"/>
    </location>
</feature>
<feature type="transmembrane region" description="Helical" evidence="10">
    <location>
        <begin position="391"/>
        <end position="411"/>
    </location>
</feature>
<feature type="region of interest" description="Disordered" evidence="9">
    <location>
        <begin position="1"/>
        <end position="79"/>
    </location>
</feature>
<gene>
    <name evidence="11" type="ORF">P43SY_006355</name>
</gene>
<dbReference type="SUPFAM" id="SSF54631">
    <property type="entry name" value="CBS-domain pair"/>
    <property type="match status" value="1"/>
</dbReference>
<evidence type="ECO:0000256" key="3">
    <source>
        <dbReference type="ARBA" id="ARBA00022692"/>
    </source>
</evidence>
<evidence type="ECO:0000256" key="5">
    <source>
        <dbReference type="ARBA" id="ARBA00022989"/>
    </source>
</evidence>
<feature type="transmembrane region" description="Helical" evidence="10">
    <location>
        <begin position="110"/>
        <end position="132"/>
    </location>
</feature>
<proteinExistence type="predicted"/>
<dbReference type="Pfam" id="PF00654">
    <property type="entry name" value="Voltage_CLC"/>
    <property type="match status" value="1"/>
</dbReference>
<dbReference type="Proteomes" id="UP001209570">
    <property type="component" value="Unassembled WGS sequence"/>
</dbReference>
<sequence length="806" mass="87130">MRTPAGSDERLPPHKRRTGRMESLHEFQQRARSYEGSDRGQASPPPLGDVFVQLPTTPRPSRQEASHVSHASSETMRPMRLSRHSTASLFGNLRRTSKSVGSFYRHQLKVLTFLVLLGVIGGPLSFCVRELYGQITALRLHLLSLTSNSWLQFALWTAHIVTFSQLAVLWTSFAPAAAGSGVSQMKSVLTGVDPRVYIPGYFDTTTLIAKLAGLVCSVGAGLIVGTEGAFVHIMAIITHHLLQVPCFAGFCLHLNARLQLLAAACAVGVASTFSSPIGGVLFSMEVTSTYYLISNYMKAFISSVSGALMLQISLSLAQSSSRERGSSSILKARNQPESFASWELPLFVVLGVLIGIVCSGMVALLRVLAAKRKRLRALAASSDSRCRWSNVFVRWLDPLIVAIITATLTYWPGDFLHARALDELTVLFTADALPASWHHVSPFYSLGVLALIYALLLPMCITLRVPTGVWLPTFVAGAALGRLFGECLDASGSPSLRDTISPGTYALAGAAAFAGAATRTVSAAVITIEITGSIPLMLPIFCCVLTAIAVANLFPEQSVYDTLLLVSGLPYLPLVDFDPKMTAGDIIEPQLVFVTKRTTIAKLLLAVQRLPDHDIPVVYSEADMRLLGLVSGVQVKKLIRYFYQTHHLPDVDVDLGEATTAEDAADVSWTTIATQMSRNRGGFYGDRVSYGQAYHALSTTVHGGGASAQGLAARMPFLMDDDKMIGLMARGWSDEKRERLSQTIKLSLGHFCVLKPMALTVSSATSLDDLHMIFTMLRCDHCYVCDQGALTGVVTTSTLLSIGALE</sequence>
<evidence type="ECO:0000256" key="7">
    <source>
        <dbReference type="ARBA" id="ARBA00023136"/>
    </source>
</evidence>
<comment type="caution">
    <text evidence="11">The sequence shown here is derived from an EMBL/GenBank/DDBJ whole genome shotgun (WGS) entry which is preliminary data.</text>
</comment>
<keyword evidence="2" id="KW-0813">Transport</keyword>
<dbReference type="InterPro" id="IPR001807">
    <property type="entry name" value="ClC"/>
</dbReference>
<feature type="transmembrane region" description="Helical" evidence="10">
    <location>
        <begin position="261"/>
        <end position="284"/>
    </location>
</feature>
<accession>A0AAD5LH31</accession>
<evidence type="ECO:0000256" key="8">
    <source>
        <dbReference type="ARBA" id="ARBA00023214"/>
    </source>
</evidence>